<evidence type="ECO:0000313" key="3">
    <source>
        <dbReference type="Proteomes" id="UP000030764"/>
    </source>
</evidence>
<dbReference type="Proteomes" id="UP000030758">
    <property type="component" value="Unassembled WGS sequence"/>
</dbReference>
<dbReference type="AlphaFoldDB" id="A0A085N565"/>
<protein>
    <submittedName>
        <fullName evidence="2">Uncharacterized protein</fullName>
    </submittedName>
</protein>
<dbReference type="Proteomes" id="UP000030764">
    <property type="component" value="Unassembled WGS sequence"/>
</dbReference>
<organism evidence="2">
    <name type="scientific">Trichuris suis</name>
    <name type="common">pig whipworm</name>
    <dbReference type="NCBI Taxonomy" id="68888"/>
    <lineage>
        <taxon>Eukaryota</taxon>
        <taxon>Metazoa</taxon>
        <taxon>Ecdysozoa</taxon>
        <taxon>Nematoda</taxon>
        <taxon>Enoplea</taxon>
        <taxon>Dorylaimia</taxon>
        <taxon>Trichinellida</taxon>
        <taxon>Trichuridae</taxon>
        <taxon>Trichuris</taxon>
    </lineage>
</organism>
<name>A0A085N565_9BILA</name>
<proteinExistence type="predicted"/>
<evidence type="ECO:0000313" key="2">
    <source>
        <dbReference type="EMBL" id="KFD64611.1"/>
    </source>
</evidence>
<sequence>MESLLFEWIDGCGYNRVRYRRLRALKGDIAVRGTQREYKNSHAILPRHRRKDPSYVPRSRLYGAFRQIRKH</sequence>
<accession>A0A085N565</accession>
<dbReference type="EMBL" id="KL363311">
    <property type="protein sequence ID" value="KFD47896.1"/>
    <property type="molecule type" value="Genomic_DNA"/>
</dbReference>
<gene>
    <name evidence="1" type="ORF">M513_11249</name>
    <name evidence="2" type="ORF">M514_11249</name>
</gene>
<evidence type="ECO:0000313" key="1">
    <source>
        <dbReference type="EMBL" id="KFD47896.1"/>
    </source>
</evidence>
<keyword evidence="3" id="KW-1185">Reference proteome</keyword>
<dbReference type="EMBL" id="KL367553">
    <property type="protein sequence ID" value="KFD64611.1"/>
    <property type="molecule type" value="Genomic_DNA"/>
</dbReference>
<reference evidence="2 3" key="1">
    <citation type="journal article" date="2014" name="Nat. Genet.">
        <title>Genome and transcriptome of the porcine whipworm Trichuris suis.</title>
        <authorList>
            <person name="Jex A.R."/>
            <person name="Nejsum P."/>
            <person name="Schwarz E.M."/>
            <person name="Hu L."/>
            <person name="Young N.D."/>
            <person name="Hall R.S."/>
            <person name="Korhonen P.K."/>
            <person name="Liao S."/>
            <person name="Thamsborg S."/>
            <person name="Xia J."/>
            <person name="Xu P."/>
            <person name="Wang S."/>
            <person name="Scheerlinck J.P."/>
            <person name="Hofmann A."/>
            <person name="Sternberg P.W."/>
            <person name="Wang J."/>
            <person name="Gasser R.B."/>
        </authorList>
    </citation>
    <scope>NUCLEOTIDE SEQUENCE [LARGE SCALE GENOMIC DNA]</scope>
    <source>
        <strain evidence="2">DCEP-RM93F</strain>
        <strain evidence="1">DCEP-RM93M</strain>
    </source>
</reference>